<evidence type="ECO:0000313" key="2">
    <source>
        <dbReference type="EMBL" id="UOO87960.1"/>
    </source>
</evidence>
<dbReference type="SUPFAM" id="SSF53335">
    <property type="entry name" value="S-adenosyl-L-methionine-dependent methyltransferases"/>
    <property type="match status" value="1"/>
</dbReference>
<organism evidence="2 3">
    <name type="scientific">Vitreoscilla massiliensis</name>
    <dbReference type="NCBI Taxonomy" id="1689272"/>
    <lineage>
        <taxon>Bacteria</taxon>
        <taxon>Pseudomonadati</taxon>
        <taxon>Pseudomonadota</taxon>
        <taxon>Betaproteobacteria</taxon>
        <taxon>Neisseriales</taxon>
        <taxon>Neisseriaceae</taxon>
        <taxon>Vitreoscilla</taxon>
    </lineage>
</organism>
<evidence type="ECO:0000313" key="3">
    <source>
        <dbReference type="Proteomes" id="UP000832011"/>
    </source>
</evidence>
<keyword evidence="2" id="KW-0489">Methyltransferase</keyword>
<dbReference type="GO" id="GO:0032259">
    <property type="term" value="P:methylation"/>
    <property type="evidence" value="ECO:0007669"/>
    <property type="project" value="UniProtKB-KW"/>
</dbReference>
<dbReference type="Gene3D" id="3.40.50.150">
    <property type="entry name" value="Vaccinia Virus protein VP39"/>
    <property type="match status" value="1"/>
</dbReference>
<evidence type="ECO:0000259" key="1">
    <source>
        <dbReference type="Pfam" id="PF08241"/>
    </source>
</evidence>
<feature type="domain" description="Methyltransferase type 11" evidence="1">
    <location>
        <begin position="53"/>
        <end position="150"/>
    </location>
</feature>
<dbReference type="Pfam" id="PF08241">
    <property type="entry name" value="Methyltransf_11"/>
    <property type="match status" value="1"/>
</dbReference>
<dbReference type="RefSeq" id="WP_058356601.1">
    <property type="nucleotide sequence ID" value="NZ_CABKVG010000009.1"/>
</dbReference>
<dbReference type="InterPro" id="IPR029063">
    <property type="entry name" value="SAM-dependent_MTases_sf"/>
</dbReference>
<accession>A0ABY4DZK7</accession>
<name>A0ABY4DZK7_9NEIS</name>
<dbReference type="Proteomes" id="UP000832011">
    <property type="component" value="Chromosome"/>
</dbReference>
<dbReference type="InterPro" id="IPR013216">
    <property type="entry name" value="Methyltransf_11"/>
</dbReference>
<gene>
    <name evidence="2" type="ORF">LVJ82_10690</name>
</gene>
<proteinExistence type="predicted"/>
<reference evidence="2 3" key="1">
    <citation type="journal article" date="2022" name="Res Sq">
        <title>Evolution of multicellular longitudinally dividing oral cavity symbionts (Neisseriaceae).</title>
        <authorList>
            <person name="Nyongesa S."/>
            <person name="Weber P."/>
            <person name="Bernet E."/>
            <person name="Pullido F."/>
            <person name="Nieckarz M."/>
            <person name="Delaby M."/>
            <person name="Nieves C."/>
            <person name="Viehboeck T."/>
            <person name="Krause N."/>
            <person name="Rivera-Millot A."/>
            <person name="Nakamura A."/>
            <person name="Vischer N."/>
            <person name="VanNieuwenhze M."/>
            <person name="Brun Y."/>
            <person name="Cava F."/>
            <person name="Bulgheresi S."/>
            <person name="Veyrier F."/>
        </authorList>
    </citation>
    <scope>NUCLEOTIDE SEQUENCE [LARGE SCALE GENOMIC DNA]</scope>
    <source>
        <strain evidence="2 3">SN4</strain>
    </source>
</reference>
<sequence>MAQNPQLQAIERQLSCPHGDTGVDFAHMMHNTNLGMTQAGFAALKLPISANLLEIGHGNAAHVPLLQQVAGLHYSGLEVSELMQQEAMRLNQAAVNAHMAEFFHYDGVHLPNFQHSFDGVLSVNTVYFWTQPLAFLQDLRALLKPTGRLSLVYMDEHYMRTLPFVGERFHVYPVTELQDLVCQAGFTLLATTDHQDQVPYKDTGKLIDRQYHVSVFALA</sequence>
<protein>
    <submittedName>
        <fullName evidence="2">Class I SAM-dependent methyltransferase</fullName>
    </submittedName>
</protein>
<dbReference type="GO" id="GO:0008168">
    <property type="term" value="F:methyltransferase activity"/>
    <property type="evidence" value="ECO:0007669"/>
    <property type="project" value="UniProtKB-KW"/>
</dbReference>
<dbReference type="CDD" id="cd02440">
    <property type="entry name" value="AdoMet_MTases"/>
    <property type="match status" value="1"/>
</dbReference>
<dbReference type="EMBL" id="CP091511">
    <property type="protein sequence ID" value="UOO87960.1"/>
    <property type="molecule type" value="Genomic_DNA"/>
</dbReference>
<keyword evidence="2" id="KW-0808">Transferase</keyword>
<keyword evidence="3" id="KW-1185">Reference proteome</keyword>